<organism evidence="2 3">
    <name type="scientific">Corynebacterium xerosis</name>
    <dbReference type="NCBI Taxonomy" id="1725"/>
    <lineage>
        <taxon>Bacteria</taxon>
        <taxon>Bacillati</taxon>
        <taxon>Actinomycetota</taxon>
        <taxon>Actinomycetes</taxon>
        <taxon>Mycobacteriales</taxon>
        <taxon>Corynebacteriaceae</taxon>
        <taxon>Corynebacterium</taxon>
    </lineage>
</organism>
<dbReference type="AlphaFoldDB" id="A0A2N6T0E8"/>
<keyword evidence="1" id="KW-1133">Transmembrane helix</keyword>
<reference evidence="2 3" key="1">
    <citation type="submission" date="2017-09" db="EMBL/GenBank/DDBJ databases">
        <title>Bacterial strain isolated from the female urinary microbiota.</title>
        <authorList>
            <person name="Thomas-White K."/>
            <person name="Kumar N."/>
            <person name="Forster S."/>
            <person name="Putonti C."/>
            <person name="Lawley T."/>
            <person name="Wolfe A.J."/>
        </authorList>
    </citation>
    <scope>NUCLEOTIDE SEQUENCE [LARGE SCALE GENOMIC DNA]</scope>
    <source>
        <strain evidence="2 3">UMB0908</strain>
    </source>
</reference>
<gene>
    <name evidence="2" type="ORF">CJ204_03725</name>
</gene>
<accession>A0A2N6T0E8</accession>
<sequence>MDALELSGVRAVLADHRSDPVDRVQRYLTKCLFDRLSELGVNEEELITEIAGWFEKRLSKDEAFNRELLEMINKVACITRHETRNIWTIRMSEWRNSGGLTTMEFTVDTILLERRRFVFDHNTMGRLIEKTISHFDNTATAMALRGASLAGGAAPDKNAEIPQEIKDACKKADSPEATEVRDIGPQALDTSPDGANFAEETLEHIQKYEQANSVYTYNAPNNIFLLSRKARAFQRAGKFEDAMKTISLAIEKNTGQSEYVHGMAEKPATQRGGIIGSLESAYLYASAKEATDQVKKTENRVHKALNENTLRSTEVLALFSSAVAFAVGSASIGANMTTPSTGLLTAGVLLVGLLAFAALLIGFTRLLAGARETARQRPALAAWSFGLSLAAIVIALVALSLTIFLVVNGITIEVGRTPNITN</sequence>
<feature type="transmembrane region" description="Helical" evidence="1">
    <location>
        <begin position="315"/>
        <end position="334"/>
    </location>
</feature>
<proteinExistence type="predicted"/>
<feature type="transmembrane region" description="Helical" evidence="1">
    <location>
        <begin position="346"/>
        <end position="368"/>
    </location>
</feature>
<comment type="caution">
    <text evidence="2">The sequence shown here is derived from an EMBL/GenBank/DDBJ whole genome shotgun (WGS) entry which is preliminary data.</text>
</comment>
<protein>
    <recommendedName>
        <fullName evidence="4">Tetratricopeptide repeat protein</fullName>
    </recommendedName>
</protein>
<evidence type="ECO:0000256" key="1">
    <source>
        <dbReference type="SAM" id="Phobius"/>
    </source>
</evidence>
<dbReference type="EMBL" id="PNHF01000006">
    <property type="protein sequence ID" value="PMC62791.1"/>
    <property type="molecule type" value="Genomic_DNA"/>
</dbReference>
<dbReference type="RefSeq" id="WP_102212284.1">
    <property type="nucleotide sequence ID" value="NZ_PNHF01000006.1"/>
</dbReference>
<keyword evidence="1" id="KW-0472">Membrane</keyword>
<evidence type="ECO:0000313" key="3">
    <source>
        <dbReference type="Proteomes" id="UP000235363"/>
    </source>
</evidence>
<dbReference type="Proteomes" id="UP000235363">
    <property type="component" value="Unassembled WGS sequence"/>
</dbReference>
<feature type="transmembrane region" description="Helical" evidence="1">
    <location>
        <begin position="380"/>
        <end position="407"/>
    </location>
</feature>
<evidence type="ECO:0008006" key="4">
    <source>
        <dbReference type="Google" id="ProtNLM"/>
    </source>
</evidence>
<evidence type="ECO:0000313" key="2">
    <source>
        <dbReference type="EMBL" id="PMC62791.1"/>
    </source>
</evidence>
<keyword evidence="1" id="KW-0812">Transmembrane</keyword>
<name>A0A2N6T0E8_9CORY</name>